<comment type="caution">
    <text evidence="2">The sequence shown here is derived from an EMBL/GenBank/DDBJ whole genome shotgun (WGS) entry which is preliminary data.</text>
</comment>
<dbReference type="InterPro" id="IPR014023">
    <property type="entry name" value="Mononeg_RNA_pol_cat"/>
</dbReference>
<feature type="domain" description="RdRp catalytic" evidence="1">
    <location>
        <begin position="454"/>
        <end position="628"/>
    </location>
</feature>
<dbReference type="GO" id="GO:0004482">
    <property type="term" value="F:mRNA 5'-cap (guanine-N7-)-methyltransferase activity"/>
    <property type="evidence" value="ECO:0007669"/>
    <property type="project" value="InterPro"/>
</dbReference>
<proteinExistence type="predicted"/>
<dbReference type="Pfam" id="PF14318">
    <property type="entry name" value="Mononeg_mRNAcap"/>
    <property type="match status" value="1"/>
</dbReference>
<dbReference type="Proteomes" id="UP000789524">
    <property type="component" value="Unassembled WGS sequence"/>
</dbReference>
<sequence length="1424" mass="164750">MNLDDELESYKSILYDSKIQDLYRIKTRVEHIKSQITNIEQTLGEFHVVSDDLLIEKELSIVRTNGKYLLYPTTLIMCVLDNLQTRFYIRLHVMIKEKNERIAGLLRHYDILNSVLIELRGKYRNGFYEIMKNWDAYCIGLTVADTVEDLGFQTLKDSIEEELKGKFNRYDVERLLRLMSCDKISYKRDVAVPVSLYFSNLSKNYGHPILHPVEGIEKLRQNSKKQIDVDDQIARKALWMFRKTYTINYYRKKGHYPKHTILGGIHPVLTECLKDERALTSNESRNLPLSAWSNIQLEKNHDMSLEIDEKELLKDTACSPPREEWFRPYDQCAFMNLYNQRKPRSSAHFEPRVLARYLKGDEGELAKKISDQENLYYNHLRDDIVQLCRKERELSVKGRVFCKQTYEMRLMQVCMEKSLSDNVLPYIKEQTMTNTELEVAKRMDKVASHIREKGHANLNLDLSSWNQLNRHDLNKYLFQELDRLHGRRNLYSDSHLWFNRCMVLLSSRLTPPEIGPNGEPLAGDYCHYNQFGGFEGMRQKAWTLTTIMIIKIALEECNIQGEVMGQGDNQIIHIRLNDEQQSQPHFYIKMLLNSLDYLFKSAGLSLKLQETWYSQNLFEYSKVRYYKSLRIDDSLKRLNRMIPDINEGFPSLQSLITGVSTTTENISRNYVSPIIPFFLYSIELGNTLKRKGAVDIGTRDTDKLCALMNIPSILGGLPLSNMYQHCQRGCPDPLTIWLKILECIRRTSSKIYNRILHLIPCEIKTEHDPVKLVEDIYSLNIIGMPNFERKARELIEEFLPTFVTNPKVIRLLGADRTDLESLCSILTTMRPYVANLAHEILRNSNEGVQLQLIGSFSNLQTINRMINEDPNRTETIFSLGKLKDAEAIEVLKKRMSRSELPVQGTHLLERALSSIPCTFKAALWLREITWGFPVTGITSPVPCEQVKIEDYDDISKDERKECIVAKTSYNLKTYGKEALSSRGPFEPYLGSSTPEKMIRPKLTVINPNPQIKSVMKLYYILSYLERMDAESPLIRLVNRMIQDKLKYLPAEFSQVPLSDWCGRNYGGSYEHRFKASSQKRSALFSLMENLATHVTINTNLLGKALRGNEDYNLFFQEIFLYIQNYVIERANRGLSIADTYAIPLNCPDCTYLILNTPISINLQHMSYQSKLVYNQVSSRLSKTNLTDSIQVCTLAMSVSLGRKLTTSRLHDKDVHNALETFKNSKTEESTERTSSNLMSEFRNANLDYVLVGALQNSKQLVDFVLGRSRDYPVHLFEHLSYLIINSERMQEVLGVLQVPIEKHSSVTQTSGLAKSLARAVLKYIRLRVDPFFRACTFTTFASDLISKQAYLWRTFIGYLIRENSTLSTSQKKGILKIPQCGGETVHEWGLKVPLNLTKNLSVEIKFEETDAISVWRDLKNDIFY</sequence>
<dbReference type="InterPro" id="IPR026890">
    <property type="entry name" value="Mononeg_mRNAcap"/>
</dbReference>
<dbReference type="OrthoDB" id="7445678at2759"/>
<dbReference type="PROSITE" id="PS50526">
    <property type="entry name" value="RDRP_SSRNA_NEG_NONSEG"/>
    <property type="match status" value="1"/>
</dbReference>
<protein>
    <submittedName>
        <fullName evidence="2">(African queen) hypothetical protein</fullName>
    </submittedName>
</protein>
<name>A0A8J2MGM4_9NEOP</name>
<dbReference type="Pfam" id="PF00946">
    <property type="entry name" value="Mononeg_RNA_pol"/>
    <property type="match status" value="1"/>
</dbReference>
<organism evidence="2 3">
    <name type="scientific">Danaus chrysippus</name>
    <name type="common">African queen</name>
    <dbReference type="NCBI Taxonomy" id="151541"/>
    <lineage>
        <taxon>Eukaryota</taxon>
        <taxon>Metazoa</taxon>
        <taxon>Ecdysozoa</taxon>
        <taxon>Arthropoda</taxon>
        <taxon>Hexapoda</taxon>
        <taxon>Insecta</taxon>
        <taxon>Pterygota</taxon>
        <taxon>Neoptera</taxon>
        <taxon>Endopterygota</taxon>
        <taxon>Lepidoptera</taxon>
        <taxon>Glossata</taxon>
        <taxon>Ditrysia</taxon>
        <taxon>Papilionoidea</taxon>
        <taxon>Nymphalidae</taxon>
        <taxon>Danainae</taxon>
        <taxon>Danaini</taxon>
        <taxon>Danaina</taxon>
        <taxon>Danaus</taxon>
        <taxon>Anosia</taxon>
    </lineage>
</organism>
<dbReference type="GO" id="GO:0005524">
    <property type="term" value="F:ATP binding"/>
    <property type="evidence" value="ECO:0007669"/>
    <property type="project" value="InterPro"/>
</dbReference>
<evidence type="ECO:0000313" key="3">
    <source>
        <dbReference type="Proteomes" id="UP000789524"/>
    </source>
</evidence>
<evidence type="ECO:0000259" key="1">
    <source>
        <dbReference type="PROSITE" id="PS50526"/>
    </source>
</evidence>
<evidence type="ECO:0000313" key="2">
    <source>
        <dbReference type="EMBL" id="CAG9558012.1"/>
    </source>
</evidence>
<gene>
    <name evidence="2" type="ORF">DCHRY22_LOCUS256</name>
</gene>
<reference evidence="2" key="1">
    <citation type="submission" date="2021-09" db="EMBL/GenBank/DDBJ databases">
        <authorList>
            <person name="Martin H S."/>
        </authorList>
    </citation>
    <scope>NUCLEOTIDE SEQUENCE</scope>
</reference>
<dbReference type="EMBL" id="CAKASE010000043">
    <property type="protein sequence ID" value="CAG9558012.1"/>
    <property type="molecule type" value="Genomic_DNA"/>
</dbReference>
<accession>A0A8J2MGM4</accession>
<keyword evidence="3" id="KW-1185">Reference proteome</keyword>
<dbReference type="GO" id="GO:0003968">
    <property type="term" value="F:RNA-directed RNA polymerase activity"/>
    <property type="evidence" value="ECO:0007669"/>
    <property type="project" value="InterPro"/>
</dbReference>